<organism evidence="1 2">
    <name type="scientific">Gongylonema pulchrum</name>
    <dbReference type="NCBI Taxonomy" id="637853"/>
    <lineage>
        <taxon>Eukaryota</taxon>
        <taxon>Metazoa</taxon>
        <taxon>Ecdysozoa</taxon>
        <taxon>Nematoda</taxon>
        <taxon>Chromadorea</taxon>
        <taxon>Rhabditida</taxon>
        <taxon>Spirurina</taxon>
        <taxon>Spiruromorpha</taxon>
        <taxon>Spiruroidea</taxon>
        <taxon>Gongylonematidae</taxon>
        <taxon>Gongylonema</taxon>
    </lineage>
</organism>
<dbReference type="AlphaFoldDB" id="A0A3P6QYR1"/>
<gene>
    <name evidence="1" type="ORF">GPUH_LOCUS2885</name>
</gene>
<sequence length="48" mass="5953">MPKNVPKFYKHFKMFRNIFSTLDMIVLHAHNHVELRQQRLRDVLHTKH</sequence>
<reference evidence="1 2" key="1">
    <citation type="submission" date="2018-11" db="EMBL/GenBank/DDBJ databases">
        <authorList>
            <consortium name="Pathogen Informatics"/>
        </authorList>
    </citation>
    <scope>NUCLEOTIDE SEQUENCE [LARGE SCALE GENOMIC DNA]</scope>
</reference>
<name>A0A3P6QYR1_9BILA</name>
<keyword evidence="2" id="KW-1185">Reference proteome</keyword>
<protein>
    <submittedName>
        <fullName evidence="1">Uncharacterized protein</fullName>
    </submittedName>
</protein>
<dbReference type="Proteomes" id="UP000271098">
    <property type="component" value="Unassembled WGS sequence"/>
</dbReference>
<evidence type="ECO:0000313" key="1">
    <source>
        <dbReference type="EMBL" id="VDK36831.1"/>
    </source>
</evidence>
<evidence type="ECO:0000313" key="2">
    <source>
        <dbReference type="Proteomes" id="UP000271098"/>
    </source>
</evidence>
<dbReference type="EMBL" id="UYRT01004600">
    <property type="protein sequence ID" value="VDK36831.1"/>
    <property type="molecule type" value="Genomic_DNA"/>
</dbReference>
<proteinExistence type="predicted"/>
<accession>A0A3P6QYR1</accession>